<dbReference type="GO" id="GO:0016787">
    <property type="term" value="F:hydrolase activity"/>
    <property type="evidence" value="ECO:0007669"/>
    <property type="project" value="UniProtKB-KW"/>
</dbReference>
<dbReference type="PANTHER" id="PTHR43798:SF29">
    <property type="entry name" value="AB HYDROLASE-1 DOMAIN-CONTAINING PROTEIN"/>
    <property type="match status" value="1"/>
</dbReference>
<dbReference type="PRINTS" id="PR00111">
    <property type="entry name" value="ABHYDROLASE"/>
</dbReference>
<accession>A0A8S8XES4</accession>
<dbReference type="PANTHER" id="PTHR43798">
    <property type="entry name" value="MONOACYLGLYCEROL LIPASE"/>
    <property type="match status" value="1"/>
</dbReference>
<dbReference type="InterPro" id="IPR029058">
    <property type="entry name" value="AB_hydrolase_fold"/>
</dbReference>
<proteinExistence type="predicted"/>
<organism evidence="2 3">
    <name type="scientific">Roseiterribacter gracilis</name>
    <dbReference type="NCBI Taxonomy" id="2812848"/>
    <lineage>
        <taxon>Bacteria</taxon>
        <taxon>Pseudomonadati</taxon>
        <taxon>Pseudomonadota</taxon>
        <taxon>Alphaproteobacteria</taxon>
        <taxon>Rhodospirillales</taxon>
        <taxon>Roseiterribacteraceae</taxon>
        <taxon>Roseiterribacter</taxon>
    </lineage>
</organism>
<dbReference type="RefSeq" id="WP_420242681.1">
    <property type="nucleotide sequence ID" value="NZ_BOPV01000001.1"/>
</dbReference>
<keyword evidence="3" id="KW-1185">Reference proteome</keyword>
<feature type="domain" description="AB hydrolase-1" evidence="1">
    <location>
        <begin position="6"/>
        <end position="222"/>
    </location>
</feature>
<comment type="caution">
    <text evidence="2">The sequence shown here is derived from an EMBL/GenBank/DDBJ whole genome shotgun (WGS) entry which is preliminary data.</text>
</comment>
<dbReference type="Gene3D" id="3.40.50.1820">
    <property type="entry name" value="alpha/beta hydrolase"/>
    <property type="match status" value="1"/>
</dbReference>
<dbReference type="Pfam" id="PF12697">
    <property type="entry name" value="Abhydrolase_6"/>
    <property type="match status" value="1"/>
</dbReference>
<evidence type="ECO:0000313" key="2">
    <source>
        <dbReference type="EMBL" id="GIL39580.1"/>
    </source>
</evidence>
<keyword evidence="2" id="KW-0378">Hydrolase</keyword>
<evidence type="ECO:0000313" key="3">
    <source>
        <dbReference type="Proteomes" id="UP000681075"/>
    </source>
</evidence>
<dbReference type="InterPro" id="IPR050266">
    <property type="entry name" value="AB_hydrolase_sf"/>
</dbReference>
<dbReference type="InterPro" id="IPR000073">
    <property type="entry name" value="AB_hydrolase_1"/>
</dbReference>
<gene>
    <name evidence="2" type="ORF">TMPK1_18170</name>
</gene>
<dbReference type="EMBL" id="BOPV01000001">
    <property type="protein sequence ID" value="GIL39580.1"/>
    <property type="molecule type" value="Genomic_DNA"/>
</dbReference>
<dbReference type="AlphaFoldDB" id="A0A8S8XES4"/>
<reference evidence="2" key="1">
    <citation type="submission" date="2021-02" db="EMBL/GenBank/DDBJ databases">
        <title>Genome sequence of Rhodospirillales sp. strain TMPK1 isolated from soil.</title>
        <authorList>
            <person name="Nakai R."/>
            <person name="Kusada H."/>
            <person name="Tamaki H."/>
        </authorList>
    </citation>
    <scope>NUCLEOTIDE SEQUENCE</scope>
    <source>
        <strain evidence="2">TMPK1</strain>
    </source>
</reference>
<name>A0A8S8XES4_9PROT</name>
<dbReference type="Proteomes" id="UP000681075">
    <property type="component" value="Unassembled WGS sequence"/>
</dbReference>
<dbReference type="SUPFAM" id="SSF53474">
    <property type="entry name" value="alpha/beta-Hydrolases"/>
    <property type="match status" value="1"/>
</dbReference>
<protein>
    <submittedName>
        <fullName evidence="2">Hydrolase</fullName>
    </submittedName>
</protein>
<sequence length="231" mass="24775">MPHDELLLLPGTLCDARLFAPQMTALAARVPVRVADLTHDDTIAGMACRALATAPPRFAVAGLSMGGVVALEIWRQAPERVTRLALLDSNAGPDRVLDRAAQIDRALRGELDAMLVGELKPRYLHPDSMRNERLKSTVLAMARDLGAEVFARQSRALASRTDSRALLTEIAVPTLVLGGDSDTLCPPSLQREMADAIAGSVLQIVPRCGHLSTLEAPEIVTDAFAGWLARS</sequence>
<evidence type="ECO:0000259" key="1">
    <source>
        <dbReference type="Pfam" id="PF12697"/>
    </source>
</evidence>